<dbReference type="Pfam" id="PF02941">
    <property type="entry name" value="FeThRed_A"/>
    <property type="match status" value="1"/>
</dbReference>
<comment type="subunit">
    <text evidence="2">Heterodimer of subunit A (variable subunit) and subunit B (catalytic subunit). Heterodimeric FTR forms a complex with ferredoxin and thioredoxin.</text>
</comment>
<evidence type="ECO:0000259" key="5">
    <source>
        <dbReference type="Pfam" id="PF02941"/>
    </source>
</evidence>
<dbReference type="AlphaFoldDB" id="A0A2J8AII8"/>
<evidence type="ECO:0000313" key="8">
    <source>
        <dbReference type="Proteomes" id="UP000236333"/>
    </source>
</evidence>
<name>A0A2J8AII8_9CHLO</name>
<evidence type="ECO:0000313" key="6">
    <source>
        <dbReference type="EMBL" id="PNH02746.1"/>
    </source>
</evidence>
<protein>
    <submittedName>
        <fullName evidence="7">Ferredoxin-thioredoxin reductase, variable chain</fullName>
    </submittedName>
</protein>
<dbReference type="Proteomes" id="UP000236333">
    <property type="component" value="Unassembled WGS sequence"/>
</dbReference>
<organism evidence="7 8">
    <name type="scientific">Tetrabaena socialis</name>
    <dbReference type="NCBI Taxonomy" id="47790"/>
    <lineage>
        <taxon>Eukaryota</taxon>
        <taxon>Viridiplantae</taxon>
        <taxon>Chlorophyta</taxon>
        <taxon>core chlorophytes</taxon>
        <taxon>Chlorophyceae</taxon>
        <taxon>CS clade</taxon>
        <taxon>Chlamydomonadales</taxon>
        <taxon>Tetrabaenaceae</taxon>
        <taxon>Tetrabaena</taxon>
    </lineage>
</organism>
<dbReference type="OrthoDB" id="1916328at2759"/>
<evidence type="ECO:0000256" key="1">
    <source>
        <dbReference type="ARBA" id="ARBA00023002"/>
    </source>
</evidence>
<sequence>MLATRHSCRASARTACTGRAQLVVRCSGNGSSSLQEGQKVKVVSSVKIYHAPKHPAGIDLNGMEGTLVKDVTHFKGKVLSANLPFKVEFVIPGETKPVKFLAHLGEDELQAL</sequence>
<evidence type="ECO:0000256" key="3">
    <source>
        <dbReference type="ARBA" id="ARBA00034474"/>
    </source>
</evidence>
<dbReference type="PANTHER" id="PTHR46937:SF4">
    <property type="entry name" value="FERREDOXIN-THIOREDOXIN REDUCTASE SUBUNIT A1, CHLOROPLASTIC"/>
    <property type="match status" value="1"/>
</dbReference>
<dbReference type="InterPro" id="IPR008990">
    <property type="entry name" value="Elect_transpt_acc-like_dom_sf"/>
</dbReference>
<gene>
    <name evidence="7" type="ORF">TSOC_000749</name>
    <name evidence="6" type="ORF">TSOC_011238</name>
</gene>
<comment type="similarity">
    <text evidence="4">Belongs to the ferredoxin thioredoxin reductase alpha subunit family.</text>
</comment>
<reference evidence="7 8" key="1">
    <citation type="journal article" date="2017" name="Mol. Biol. Evol.">
        <title>The 4-celled Tetrabaena socialis nuclear genome reveals the essential components for genetic control of cell number at the origin of multicellularity in the volvocine lineage.</title>
        <authorList>
            <person name="Featherston J."/>
            <person name="Arakaki Y."/>
            <person name="Hanschen E.R."/>
            <person name="Ferris P.J."/>
            <person name="Michod R.E."/>
            <person name="Olson B.J.S.C."/>
            <person name="Nozaki H."/>
            <person name="Durand P.M."/>
        </authorList>
    </citation>
    <scope>NUCLEOTIDE SEQUENCE [LARGE SCALE GENOMIC DNA]</scope>
    <source>
        <strain evidence="7 8">NIES-571</strain>
    </source>
</reference>
<dbReference type="PANTHER" id="PTHR46937">
    <property type="entry name" value="FERREDOXIN-THIOREDOXIN REDUCTASE, VARIABLE CHAIN"/>
    <property type="match status" value="1"/>
</dbReference>
<comment type="function">
    <text evidence="3">Variable subunit of the ferredoxin-thioredoxin reductase (FTR), which catalyzes the two-electron reduction of thioredoxins by the electrons provided by reduced ferredoxin.</text>
</comment>
<evidence type="ECO:0000256" key="4">
    <source>
        <dbReference type="ARBA" id="ARBA00034490"/>
    </source>
</evidence>
<dbReference type="GO" id="GO:0016491">
    <property type="term" value="F:oxidoreductase activity"/>
    <property type="evidence" value="ECO:0007669"/>
    <property type="project" value="UniProtKB-KW"/>
</dbReference>
<dbReference type="GO" id="GO:0015979">
    <property type="term" value="P:photosynthesis"/>
    <property type="evidence" value="ECO:0007669"/>
    <property type="project" value="InterPro"/>
</dbReference>
<dbReference type="Gene3D" id="2.30.30.50">
    <property type="match status" value="1"/>
</dbReference>
<keyword evidence="8" id="KW-1185">Reference proteome</keyword>
<dbReference type="InterPro" id="IPR044166">
    <property type="entry name" value="FTRV"/>
</dbReference>
<dbReference type="EMBL" id="PGGS01000603">
    <property type="protein sequence ID" value="PNH02746.1"/>
    <property type="molecule type" value="Genomic_DNA"/>
</dbReference>
<evidence type="ECO:0000313" key="7">
    <source>
        <dbReference type="EMBL" id="PNH12325.1"/>
    </source>
</evidence>
<feature type="domain" description="Ferredoxin thioredoxin reductase alpha chain" evidence="5">
    <location>
        <begin position="37"/>
        <end position="108"/>
    </location>
</feature>
<keyword evidence="1" id="KW-0560">Oxidoreductase</keyword>
<proteinExistence type="inferred from homology"/>
<comment type="caution">
    <text evidence="7">The sequence shown here is derived from an EMBL/GenBank/DDBJ whole genome shotgun (WGS) entry which is preliminary data.</text>
</comment>
<evidence type="ECO:0000256" key="2">
    <source>
        <dbReference type="ARBA" id="ARBA00026011"/>
    </source>
</evidence>
<dbReference type="EMBL" id="PGGS01000010">
    <property type="protein sequence ID" value="PNH12325.1"/>
    <property type="molecule type" value="Genomic_DNA"/>
</dbReference>
<accession>A0A2J8AII8</accession>
<dbReference type="InterPro" id="IPR004207">
    <property type="entry name" value="Fd_thioredoxin_Rdtase_alpha"/>
</dbReference>
<dbReference type="SUPFAM" id="SSF50090">
    <property type="entry name" value="Electron transport accessory proteins"/>
    <property type="match status" value="1"/>
</dbReference>